<sequence length="128" mass="14949">MHFYSKMKRLLSLSLIILALFGCSSVVVPDKSWYDLGRDLALRGGIIVDYQSFEGKYTNRSPSLNSYQEYQDGYLVGLESFCDPNKAFEYGAQGIIYQGQCKGFKNEPEFRFYWQNGRDRMLFSRDRF</sequence>
<comment type="caution">
    <text evidence="1">The sequence shown here is derived from an EMBL/GenBank/DDBJ whole genome shotgun (WGS) entry which is preliminary data.</text>
</comment>
<dbReference type="EMBL" id="JABXOR010000193">
    <property type="protein sequence ID" value="NVO99195.1"/>
    <property type="molecule type" value="Genomic_DNA"/>
</dbReference>
<reference evidence="1 2" key="1">
    <citation type="submission" date="2020-06" db="EMBL/GenBank/DDBJ databases">
        <title>Photobacterium damselae subsp. damselae comparative genomics.</title>
        <authorList>
            <person name="Osorio C.R."/>
        </authorList>
    </citation>
    <scope>NUCLEOTIDE SEQUENCE [LARGE SCALE GENOMIC DNA]</scope>
    <source>
        <strain evidence="1 2">TW250/03</strain>
    </source>
</reference>
<dbReference type="PROSITE" id="PS51257">
    <property type="entry name" value="PROKAR_LIPOPROTEIN"/>
    <property type="match status" value="1"/>
</dbReference>
<dbReference type="InterPro" id="IPR021242">
    <property type="entry name" value="DUF2799"/>
</dbReference>
<dbReference type="AlphaFoldDB" id="A0A850QKM0"/>
<evidence type="ECO:0000313" key="1">
    <source>
        <dbReference type="EMBL" id="NVO99195.1"/>
    </source>
</evidence>
<name>A0A850QKM0_PHODD</name>
<proteinExistence type="predicted"/>
<evidence type="ECO:0000313" key="2">
    <source>
        <dbReference type="Proteomes" id="UP000533429"/>
    </source>
</evidence>
<protein>
    <submittedName>
        <fullName evidence="1">DUF2799 domain-containing protein</fullName>
    </submittedName>
</protein>
<dbReference type="Proteomes" id="UP000533429">
    <property type="component" value="Unassembled WGS sequence"/>
</dbReference>
<accession>A0A850QKM0</accession>
<gene>
    <name evidence="1" type="ORF">HWA77_03105</name>
</gene>
<organism evidence="1 2">
    <name type="scientific">Photobacterium damselae subsp. damselae</name>
    <name type="common">Listonella damsela</name>
    <dbReference type="NCBI Taxonomy" id="85581"/>
    <lineage>
        <taxon>Bacteria</taxon>
        <taxon>Pseudomonadati</taxon>
        <taxon>Pseudomonadota</taxon>
        <taxon>Gammaproteobacteria</taxon>
        <taxon>Vibrionales</taxon>
        <taxon>Vibrionaceae</taxon>
        <taxon>Photobacterium</taxon>
    </lineage>
</organism>
<dbReference type="Pfam" id="PF10973">
    <property type="entry name" value="DUF2799"/>
    <property type="match status" value="1"/>
</dbReference>
<dbReference type="RefSeq" id="WP_138241935.1">
    <property type="nucleotide sequence ID" value="NZ_JABWTP010000006.1"/>
</dbReference>